<keyword evidence="4 5" id="KW-0326">Glycosidase</keyword>
<reference evidence="8" key="2">
    <citation type="journal article" date="2023" name="IMA Fungus">
        <title>Comparative genomic study of the Penicillium genus elucidates a diverse pangenome and 15 lateral gene transfer events.</title>
        <authorList>
            <person name="Petersen C."/>
            <person name="Sorensen T."/>
            <person name="Nielsen M.R."/>
            <person name="Sondergaard T.E."/>
            <person name="Sorensen J.L."/>
            <person name="Fitzpatrick D.A."/>
            <person name="Frisvad J.C."/>
            <person name="Nielsen K.L."/>
        </authorList>
    </citation>
    <scope>NUCLEOTIDE SEQUENCE</scope>
    <source>
        <strain evidence="8">IBT 30761</strain>
    </source>
</reference>
<dbReference type="GO" id="GO:0005987">
    <property type="term" value="P:sucrose catabolic process"/>
    <property type="evidence" value="ECO:0007669"/>
    <property type="project" value="TreeGrafter"/>
</dbReference>
<dbReference type="GeneID" id="81353193"/>
<evidence type="ECO:0000259" key="6">
    <source>
        <dbReference type="Pfam" id="PF00251"/>
    </source>
</evidence>
<dbReference type="SUPFAM" id="SSF75005">
    <property type="entry name" value="Arabinanase/levansucrase/invertase"/>
    <property type="match status" value="1"/>
</dbReference>
<dbReference type="InterPro" id="IPR001362">
    <property type="entry name" value="Glyco_hydro_32"/>
</dbReference>
<evidence type="ECO:0000313" key="8">
    <source>
        <dbReference type="EMBL" id="KAJ5111185.1"/>
    </source>
</evidence>
<dbReference type="Pfam" id="PF00251">
    <property type="entry name" value="Glyco_hydro_32N"/>
    <property type="match status" value="1"/>
</dbReference>
<comment type="caution">
    <text evidence="8">The sequence shown here is derived from an EMBL/GenBank/DDBJ whole genome shotgun (WGS) entry which is preliminary data.</text>
</comment>
<dbReference type="CDD" id="cd18621">
    <property type="entry name" value="GH32_XdINV-like"/>
    <property type="match status" value="1"/>
</dbReference>
<keyword evidence="2" id="KW-0732">Signal</keyword>
<sequence length="626" mass="69971">MTTASSFGETSQSSTSCGSTRLTTPEYFELDSANSAQFFARWRPSYHIMPQVGWMNDPCAPGYNPATGLYHVSFQWNPNGPDWGDISWGTATSRDMVSWEIQDEPILSPDSFYNAKGVFTGCFVKAQDGSLNYIYTSVSSLPIHHTIPHEKGCETLSIATSFDNGKTWHKSSRNPILAGEPDGLDVTGWRDPFCAPWPNMSQALELDPKEYMFGIISGGIREKFPTSFVYKVDAKDISRWSYIGPLTNFGLNYRPSRWSGDLGKNWEVTNFLSLSDEEDPSVSHDLLIMGTEGCLEDDSTKQNCPMGPSRPSRGQLWMSGSLRKNEKYGDVNMSYDFGGHLDHGCLYAANSFFDSRTQKHVVWGWITEEDLCDDLRHRQGWSGMLSMPRQLSLQTLHGVTGALASEISSVTSVKLTSEEKGTFTVQTLASEPYLPLVESLRRNPGVQQLNIGQSTLGLQDRIAEIPSTSMQSKQWELDCSFELSKSCSAVGVSIGHTEGFENSTRLMFEPLNETFKIIRPCLSSPSACAFINSSPEIAPHTLFRKRNTITKEEYTEPLRIRAWRDNSVLEVFVNGRTAISTRLYAAEETFGMRFFAFDEPSTDATKASQSDWTELQYAKLWEGIGC</sequence>
<accession>A0A9W9G3Y6</accession>
<name>A0A9W9G3Y6_9EURO</name>
<dbReference type="Gene3D" id="2.115.10.20">
    <property type="entry name" value="Glycosyl hydrolase domain, family 43"/>
    <property type="match status" value="1"/>
</dbReference>
<dbReference type="Proteomes" id="UP001149074">
    <property type="component" value="Unassembled WGS sequence"/>
</dbReference>
<dbReference type="Pfam" id="PF08244">
    <property type="entry name" value="Glyco_hydro_32C"/>
    <property type="match status" value="1"/>
</dbReference>
<dbReference type="InterPro" id="IPR013320">
    <property type="entry name" value="ConA-like_dom_sf"/>
</dbReference>
<dbReference type="SUPFAM" id="SSF49899">
    <property type="entry name" value="Concanavalin A-like lectins/glucanases"/>
    <property type="match status" value="1"/>
</dbReference>
<evidence type="ECO:0000313" key="9">
    <source>
        <dbReference type="Proteomes" id="UP001149074"/>
    </source>
</evidence>
<dbReference type="GO" id="GO:0004575">
    <property type="term" value="F:sucrose alpha-glucosidase activity"/>
    <property type="evidence" value="ECO:0007669"/>
    <property type="project" value="TreeGrafter"/>
</dbReference>
<evidence type="ECO:0000256" key="1">
    <source>
        <dbReference type="ARBA" id="ARBA00009902"/>
    </source>
</evidence>
<dbReference type="PANTHER" id="PTHR42800:SF3">
    <property type="entry name" value="GLYCOSYL HYDROLASE FAMILY 32 N-TERMINAL DOMAIN-CONTAINING PROTEIN"/>
    <property type="match status" value="1"/>
</dbReference>
<feature type="domain" description="Glycosyl hydrolase family 32 C-terminal" evidence="7">
    <location>
        <begin position="461"/>
        <end position="599"/>
    </location>
</feature>
<dbReference type="OrthoDB" id="202537at2759"/>
<comment type="similarity">
    <text evidence="1 5">Belongs to the glycosyl hydrolase 32 family.</text>
</comment>
<evidence type="ECO:0000256" key="5">
    <source>
        <dbReference type="RuleBase" id="RU362110"/>
    </source>
</evidence>
<dbReference type="Gene3D" id="2.60.120.560">
    <property type="entry name" value="Exo-inulinase, domain 1"/>
    <property type="match status" value="1"/>
</dbReference>
<keyword evidence="3 5" id="KW-0378">Hydrolase</keyword>
<dbReference type="InterPro" id="IPR013148">
    <property type="entry name" value="Glyco_hydro_32_N"/>
</dbReference>
<evidence type="ECO:0000259" key="7">
    <source>
        <dbReference type="Pfam" id="PF08244"/>
    </source>
</evidence>
<evidence type="ECO:0000256" key="2">
    <source>
        <dbReference type="ARBA" id="ARBA00022729"/>
    </source>
</evidence>
<evidence type="ECO:0000256" key="4">
    <source>
        <dbReference type="ARBA" id="ARBA00023295"/>
    </source>
</evidence>
<dbReference type="AlphaFoldDB" id="A0A9W9G3Y6"/>
<feature type="domain" description="Glycosyl hydrolase family 32 N-terminal" evidence="6">
    <location>
        <begin position="47"/>
        <end position="395"/>
    </location>
</feature>
<dbReference type="InterPro" id="IPR023296">
    <property type="entry name" value="Glyco_hydro_beta-prop_sf"/>
</dbReference>
<gene>
    <name evidence="8" type="ORF">N7532_001720</name>
</gene>
<reference evidence="8" key="1">
    <citation type="submission" date="2022-11" db="EMBL/GenBank/DDBJ databases">
        <authorList>
            <person name="Petersen C."/>
        </authorList>
    </citation>
    <scope>NUCLEOTIDE SEQUENCE</scope>
    <source>
        <strain evidence="8">IBT 30761</strain>
    </source>
</reference>
<evidence type="ECO:0000256" key="3">
    <source>
        <dbReference type="ARBA" id="ARBA00022801"/>
    </source>
</evidence>
<dbReference type="GO" id="GO:0005737">
    <property type="term" value="C:cytoplasm"/>
    <property type="evidence" value="ECO:0007669"/>
    <property type="project" value="TreeGrafter"/>
</dbReference>
<dbReference type="InterPro" id="IPR013189">
    <property type="entry name" value="Glyco_hydro_32_C"/>
</dbReference>
<proteinExistence type="inferred from homology"/>
<dbReference type="PANTHER" id="PTHR42800">
    <property type="entry name" value="EXOINULINASE INUD (AFU_ORTHOLOGUE AFUA_5G00480)"/>
    <property type="match status" value="1"/>
</dbReference>
<dbReference type="RefSeq" id="XP_056479255.1">
    <property type="nucleotide sequence ID" value="XM_056614214.1"/>
</dbReference>
<dbReference type="EMBL" id="JAPQKI010000002">
    <property type="protein sequence ID" value="KAJ5111185.1"/>
    <property type="molecule type" value="Genomic_DNA"/>
</dbReference>
<organism evidence="8 9">
    <name type="scientific">Penicillium argentinense</name>
    <dbReference type="NCBI Taxonomy" id="1131581"/>
    <lineage>
        <taxon>Eukaryota</taxon>
        <taxon>Fungi</taxon>
        <taxon>Dikarya</taxon>
        <taxon>Ascomycota</taxon>
        <taxon>Pezizomycotina</taxon>
        <taxon>Eurotiomycetes</taxon>
        <taxon>Eurotiomycetidae</taxon>
        <taxon>Eurotiales</taxon>
        <taxon>Aspergillaceae</taxon>
        <taxon>Penicillium</taxon>
    </lineage>
</organism>
<keyword evidence="9" id="KW-1185">Reference proteome</keyword>
<dbReference type="SMART" id="SM00640">
    <property type="entry name" value="Glyco_32"/>
    <property type="match status" value="1"/>
</dbReference>
<protein>
    <submittedName>
        <fullName evidence="8">Glycosyl hydrolase</fullName>
    </submittedName>
</protein>